<reference evidence="1 2" key="1">
    <citation type="submission" date="2018-07" db="EMBL/GenBank/DDBJ databases">
        <title>Pedobacter sp. nov., isolated from soil.</title>
        <authorList>
            <person name="Zhou L.Y."/>
            <person name="Du Z.J."/>
        </authorList>
    </citation>
    <scope>NUCLEOTIDE SEQUENCE [LARGE SCALE GENOMIC DNA]</scope>
    <source>
        <strain evidence="1 2">JDX94</strain>
    </source>
</reference>
<dbReference type="AlphaFoldDB" id="A0A369PXC3"/>
<accession>A0A369PXC3</accession>
<protein>
    <submittedName>
        <fullName evidence="1">Uncharacterized protein</fullName>
    </submittedName>
</protein>
<keyword evidence="2" id="KW-1185">Reference proteome</keyword>
<dbReference type="Proteomes" id="UP000253961">
    <property type="component" value="Unassembled WGS sequence"/>
</dbReference>
<gene>
    <name evidence="1" type="ORF">DU508_16480</name>
</gene>
<name>A0A369PXC3_9SPHI</name>
<dbReference type="PROSITE" id="PS51257">
    <property type="entry name" value="PROKAR_LIPOPROTEIN"/>
    <property type="match status" value="1"/>
</dbReference>
<dbReference type="OrthoDB" id="796798at2"/>
<sequence length="161" mass="17994">MKNTISISGLKWAFLIISVLMVIQSCNKKGAENANCLPAIIPDSLRFNIVDKNTGEDLFFSNTPVYTTNQIHFLIDDMATNISPVVKTSVSLGKHFLIRFGGYNKTGSLKTYIAGKLQYNIEYTMREDKTTGCLRIVLDKIKVNGGQVETNLKDRVVLLKM</sequence>
<dbReference type="EMBL" id="QPKV01000006">
    <property type="protein sequence ID" value="RDC55855.1"/>
    <property type="molecule type" value="Genomic_DNA"/>
</dbReference>
<proteinExistence type="predicted"/>
<organism evidence="1 2">
    <name type="scientific">Pedobacter chinensis</name>
    <dbReference type="NCBI Taxonomy" id="2282421"/>
    <lineage>
        <taxon>Bacteria</taxon>
        <taxon>Pseudomonadati</taxon>
        <taxon>Bacteroidota</taxon>
        <taxon>Sphingobacteriia</taxon>
        <taxon>Sphingobacteriales</taxon>
        <taxon>Sphingobacteriaceae</taxon>
        <taxon>Pedobacter</taxon>
    </lineage>
</organism>
<comment type="caution">
    <text evidence="1">The sequence shown here is derived from an EMBL/GenBank/DDBJ whole genome shotgun (WGS) entry which is preliminary data.</text>
</comment>
<evidence type="ECO:0000313" key="2">
    <source>
        <dbReference type="Proteomes" id="UP000253961"/>
    </source>
</evidence>
<evidence type="ECO:0000313" key="1">
    <source>
        <dbReference type="EMBL" id="RDC55855.1"/>
    </source>
</evidence>
<dbReference type="RefSeq" id="WP_115403891.1">
    <property type="nucleotide sequence ID" value="NZ_QPKV01000006.1"/>
</dbReference>